<dbReference type="Pfam" id="PF01494">
    <property type="entry name" value="FAD_binding_3"/>
    <property type="match status" value="2"/>
</dbReference>
<dbReference type="PANTHER" id="PTHR47178:SF3">
    <property type="entry name" value="FAD-BINDING DOMAIN-CONTAINING PROTEIN"/>
    <property type="match status" value="1"/>
</dbReference>
<protein>
    <recommendedName>
        <fullName evidence="7">FAD-binding domain-containing protein</fullName>
    </recommendedName>
</protein>
<name>A0A8S8ZUA5_SORMA</name>
<evidence type="ECO:0000256" key="4">
    <source>
        <dbReference type="ARBA" id="ARBA00023002"/>
    </source>
</evidence>
<sequence>MEQTQVRAHIPIFRSHHHRDPSQNRTVSSASLDSSSVFGRVPCGKGQIHLVPGLVRLEDRTGDRWPPGFFLLHPDSVGIFFQKRAISHSHVYAPSLELGLSGVQKHPLIFNFPFVANLCDSGSIFSSQQLTSRYRETANMAASKDRNSSPTVAIIGAGLTGLLAAQALKNVSIPINASFSPNMFFPLFQLLTIVKNGFQVLIYDSEVHLNSRLRDWTILLHWALPIFSSLLPPSIFANFDSAISNPHLEFDDWAETLPMYNGETGDLIFKSAVPGSRRITRRGLREVLSEGLDIQWGRKVTSLDTESDSEKVKVTLEQEDGVEEEVWADYVLGTDGAGSKVREILFSNQENGEEKAKVKRSGFMIGTCIVDYQDDGEMVQKVLKKHPVTSLVMSRGAVGGFGVQYTTSSPSYPSSDLKHTIFWTKIWKGSLSSTPNLPRKGPAAVRYLKQSWQGLSPDFQVLLDSTPEDETHTKAFIDEMGTWIAQPFDNRNGRVTLAGDAGHPMLILRGQGFQHAVTDVHNYVQALLAIRDSGADRKEVFENYDRDMIERGSKAALQALEEAELAMDATSVEKMLMVRKGHGRSV</sequence>
<proteinExistence type="predicted"/>
<comment type="cofactor">
    <cofactor evidence="1">
        <name>FAD</name>
        <dbReference type="ChEBI" id="CHEBI:57692"/>
    </cofactor>
</comment>
<evidence type="ECO:0000256" key="1">
    <source>
        <dbReference type="ARBA" id="ARBA00001974"/>
    </source>
</evidence>
<evidence type="ECO:0000256" key="3">
    <source>
        <dbReference type="ARBA" id="ARBA00022827"/>
    </source>
</evidence>
<dbReference type="PRINTS" id="PR00420">
    <property type="entry name" value="RNGMNOXGNASE"/>
</dbReference>
<gene>
    <name evidence="8" type="ORF">SMACR_06900</name>
</gene>
<feature type="region of interest" description="Disordered" evidence="6">
    <location>
        <begin position="1"/>
        <end position="31"/>
    </location>
</feature>
<evidence type="ECO:0000256" key="2">
    <source>
        <dbReference type="ARBA" id="ARBA00022630"/>
    </source>
</evidence>
<dbReference type="AlphaFoldDB" id="A0A8S8ZUA5"/>
<keyword evidence="3" id="KW-0274">FAD</keyword>
<keyword evidence="2" id="KW-0285">Flavoprotein</keyword>
<evidence type="ECO:0000256" key="5">
    <source>
        <dbReference type="ARBA" id="ARBA00023033"/>
    </source>
</evidence>
<dbReference type="Proteomes" id="UP000433876">
    <property type="component" value="Unassembled WGS sequence"/>
</dbReference>
<dbReference type="SUPFAM" id="SSF51905">
    <property type="entry name" value="FAD/NAD(P)-binding domain"/>
    <property type="match status" value="1"/>
</dbReference>
<reference evidence="8 9" key="1">
    <citation type="submission" date="2017-07" db="EMBL/GenBank/DDBJ databases">
        <title>Genome sequence of the Sordaria macrospora wild type strain R19027.</title>
        <authorList>
            <person name="Nowrousian M."/>
            <person name="Teichert I."/>
            <person name="Kueck U."/>
        </authorList>
    </citation>
    <scope>NUCLEOTIDE SEQUENCE [LARGE SCALE GENOMIC DNA]</scope>
    <source>
        <strain evidence="8 9">R19027</strain>
        <tissue evidence="8">Mycelium</tissue>
    </source>
</reference>
<dbReference type="InterPro" id="IPR036188">
    <property type="entry name" value="FAD/NAD-bd_sf"/>
</dbReference>
<dbReference type="GO" id="GO:0004497">
    <property type="term" value="F:monooxygenase activity"/>
    <property type="evidence" value="ECO:0007669"/>
    <property type="project" value="UniProtKB-KW"/>
</dbReference>
<dbReference type="PANTHER" id="PTHR47178">
    <property type="entry name" value="MONOOXYGENASE, FAD-BINDING"/>
    <property type="match status" value="1"/>
</dbReference>
<comment type="caution">
    <text evidence="8">The sequence shown here is derived from an EMBL/GenBank/DDBJ whole genome shotgun (WGS) entry which is preliminary data.</text>
</comment>
<dbReference type="InterPro" id="IPR002938">
    <property type="entry name" value="FAD-bd"/>
</dbReference>
<dbReference type="GO" id="GO:0071949">
    <property type="term" value="F:FAD binding"/>
    <property type="evidence" value="ECO:0007669"/>
    <property type="project" value="InterPro"/>
</dbReference>
<dbReference type="EMBL" id="NMPR01000034">
    <property type="protein sequence ID" value="KAA8633633.1"/>
    <property type="molecule type" value="Genomic_DNA"/>
</dbReference>
<accession>A0A8S8ZUA5</accession>
<dbReference type="VEuPathDB" id="FungiDB:SMAC_06900"/>
<evidence type="ECO:0000313" key="8">
    <source>
        <dbReference type="EMBL" id="KAA8633633.1"/>
    </source>
</evidence>
<dbReference type="Gene3D" id="3.50.50.60">
    <property type="entry name" value="FAD/NAD(P)-binding domain"/>
    <property type="match status" value="1"/>
</dbReference>
<evidence type="ECO:0000313" key="9">
    <source>
        <dbReference type="Proteomes" id="UP000433876"/>
    </source>
</evidence>
<evidence type="ECO:0000256" key="6">
    <source>
        <dbReference type="SAM" id="MobiDB-lite"/>
    </source>
</evidence>
<organism evidence="8 9">
    <name type="scientific">Sordaria macrospora</name>
    <dbReference type="NCBI Taxonomy" id="5147"/>
    <lineage>
        <taxon>Eukaryota</taxon>
        <taxon>Fungi</taxon>
        <taxon>Dikarya</taxon>
        <taxon>Ascomycota</taxon>
        <taxon>Pezizomycotina</taxon>
        <taxon>Sordariomycetes</taxon>
        <taxon>Sordariomycetidae</taxon>
        <taxon>Sordariales</taxon>
        <taxon>Sordariaceae</taxon>
        <taxon>Sordaria</taxon>
    </lineage>
</organism>
<evidence type="ECO:0000259" key="7">
    <source>
        <dbReference type="Pfam" id="PF01494"/>
    </source>
</evidence>
<keyword evidence="4" id="KW-0560">Oxidoreductase</keyword>
<feature type="domain" description="FAD-binding" evidence="7">
    <location>
        <begin position="289"/>
        <end position="367"/>
    </location>
</feature>
<keyword evidence="5" id="KW-0503">Monooxygenase</keyword>
<feature type="domain" description="FAD-binding" evidence="7">
    <location>
        <begin position="489"/>
        <end position="551"/>
    </location>
</feature>